<feature type="region of interest" description="Disordered" evidence="15">
    <location>
        <begin position="319"/>
        <end position="339"/>
    </location>
</feature>
<keyword evidence="9" id="KW-0597">Phosphoprotein</keyword>
<keyword evidence="12" id="KW-0804">Transcription</keyword>
<comment type="function">
    <text evidence="14">Interleukin-16 stimulates a migratory response in CD4+ lymphocytes, monocytes, and eosinophils. Primes CD4+ T-cells for IL-2 and IL-15 responsiveness. Also induces T-lymphocyte expression of interleukin 2 receptor. Ligand for CD4.</text>
</comment>
<feature type="compositionally biased region" description="Low complexity" evidence="15">
    <location>
        <begin position="17"/>
        <end position="27"/>
    </location>
</feature>
<evidence type="ECO:0000256" key="13">
    <source>
        <dbReference type="ARBA" id="ARBA00023242"/>
    </source>
</evidence>
<dbReference type="Gene3D" id="2.30.42.10">
    <property type="match status" value="4"/>
</dbReference>
<reference evidence="17" key="1">
    <citation type="submission" date="2020-10" db="EMBL/GenBank/DDBJ databases">
        <title>Chromosome-scale genome assembly of the Allis shad, Alosa alosa.</title>
        <authorList>
            <person name="Margot Z."/>
            <person name="Christophe K."/>
            <person name="Cabau C."/>
            <person name="Louis A."/>
            <person name="Berthelot C."/>
            <person name="Parey E."/>
            <person name="Roest Crollius H."/>
            <person name="Montfort J."/>
            <person name="Robinson-Rechavi M."/>
            <person name="Bucao C."/>
            <person name="Bouchez O."/>
            <person name="Gislard M."/>
            <person name="Lluch J."/>
            <person name="Milhes M."/>
            <person name="Lampietro C."/>
            <person name="Lopez Roques C."/>
            <person name="Donnadieu C."/>
            <person name="Braasch I."/>
            <person name="Desvignes T."/>
            <person name="Postlethwait J."/>
            <person name="Bobe J."/>
            <person name="Guiguen Y."/>
        </authorList>
    </citation>
    <scope>NUCLEOTIDE SEQUENCE</scope>
    <source>
        <strain evidence="17">M-15738</strain>
        <tissue evidence="17">Blood</tissue>
    </source>
</reference>
<feature type="compositionally biased region" description="Basic and acidic residues" evidence="15">
    <location>
        <begin position="1128"/>
        <end position="1154"/>
    </location>
</feature>
<evidence type="ECO:0000256" key="14">
    <source>
        <dbReference type="ARBA" id="ARBA00024706"/>
    </source>
</evidence>
<feature type="region of interest" description="Disordered" evidence="15">
    <location>
        <begin position="1"/>
        <end position="78"/>
    </location>
</feature>
<evidence type="ECO:0000256" key="5">
    <source>
        <dbReference type="ARBA" id="ARBA00022490"/>
    </source>
</evidence>
<feature type="compositionally biased region" description="Polar residues" evidence="15">
    <location>
        <begin position="267"/>
        <end position="297"/>
    </location>
</feature>
<dbReference type="PROSITE" id="PS50106">
    <property type="entry name" value="PDZ"/>
    <property type="match status" value="4"/>
</dbReference>
<comment type="caution">
    <text evidence="17">The sequence shown here is derived from an EMBL/GenBank/DDBJ whole genome shotgun (WGS) entry which is preliminary data.</text>
</comment>
<feature type="compositionally biased region" description="Polar residues" evidence="15">
    <location>
        <begin position="1058"/>
        <end position="1085"/>
    </location>
</feature>
<dbReference type="GO" id="GO:0042609">
    <property type="term" value="F:CD4 receptor binding"/>
    <property type="evidence" value="ECO:0007669"/>
    <property type="project" value="TreeGrafter"/>
</dbReference>
<dbReference type="InterPro" id="IPR001478">
    <property type="entry name" value="PDZ"/>
</dbReference>
<keyword evidence="7" id="KW-0202">Cytokine</keyword>
<feature type="compositionally biased region" description="Gly residues" evidence="15">
    <location>
        <begin position="65"/>
        <end position="77"/>
    </location>
</feature>
<comment type="subcellular location">
    <subcellularLocation>
        <location evidence="2">Cytoplasm</location>
    </subcellularLocation>
    <subcellularLocation>
        <location evidence="1">Nucleus</location>
    </subcellularLocation>
    <subcellularLocation>
        <location evidence="3">Secreted</location>
    </subcellularLocation>
</comment>
<feature type="region of interest" description="Disordered" evidence="15">
    <location>
        <begin position="1493"/>
        <end position="1517"/>
    </location>
</feature>
<keyword evidence="6" id="KW-0145">Chemotaxis</keyword>
<feature type="compositionally biased region" description="Polar residues" evidence="15">
    <location>
        <begin position="1212"/>
        <end position="1235"/>
    </location>
</feature>
<dbReference type="GO" id="GO:0050930">
    <property type="term" value="P:induction of positive chemotaxis"/>
    <property type="evidence" value="ECO:0007669"/>
    <property type="project" value="InterPro"/>
</dbReference>
<evidence type="ECO:0000256" key="12">
    <source>
        <dbReference type="ARBA" id="ARBA00023163"/>
    </source>
</evidence>
<dbReference type="CDD" id="cd06762">
    <property type="entry name" value="PDZ6_PDZD2-PDZ3_hPro-IL-16-like"/>
    <property type="match status" value="1"/>
</dbReference>
<evidence type="ECO:0000259" key="16">
    <source>
        <dbReference type="PROSITE" id="PS50106"/>
    </source>
</evidence>
<evidence type="ECO:0000256" key="2">
    <source>
        <dbReference type="ARBA" id="ARBA00004496"/>
    </source>
</evidence>
<feature type="domain" description="PDZ" evidence="16">
    <location>
        <begin position="1527"/>
        <end position="1611"/>
    </location>
</feature>
<dbReference type="SMART" id="SM00228">
    <property type="entry name" value="PDZ"/>
    <property type="match status" value="4"/>
</dbReference>
<feature type="compositionally biased region" description="Polar residues" evidence="15">
    <location>
        <begin position="859"/>
        <end position="868"/>
    </location>
</feature>
<dbReference type="Proteomes" id="UP000823561">
    <property type="component" value="Chromosome 14"/>
</dbReference>
<name>A0AAV6GCC2_9TELE</name>
<feature type="domain" description="PDZ" evidence="16">
    <location>
        <begin position="1406"/>
        <end position="1478"/>
    </location>
</feature>
<dbReference type="Pfam" id="PF00595">
    <property type="entry name" value="PDZ"/>
    <property type="match status" value="4"/>
</dbReference>
<evidence type="ECO:0000256" key="4">
    <source>
        <dbReference type="ARBA" id="ARBA00013973"/>
    </source>
</evidence>
<protein>
    <recommendedName>
        <fullName evidence="4">Pro-interleukin-16</fullName>
    </recommendedName>
</protein>
<feature type="compositionally biased region" description="Polar residues" evidence="15">
    <location>
        <begin position="1012"/>
        <end position="1032"/>
    </location>
</feature>
<dbReference type="CDD" id="cd06759">
    <property type="entry name" value="PDZ3_PDZD2-PDZ1_hPro-IL-16-like"/>
    <property type="match status" value="1"/>
</dbReference>
<dbReference type="CDD" id="cd06760">
    <property type="entry name" value="PDZ4_PDZD2-PDZ2_hPro-IL-16-like"/>
    <property type="match status" value="1"/>
</dbReference>
<evidence type="ECO:0000313" key="18">
    <source>
        <dbReference type="Proteomes" id="UP000823561"/>
    </source>
</evidence>
<feature type="compositionally biased region" description="Acidic residues" evidence="15">
    <location>
        <begin position="1116"/>
        <end position="1127"/>
    </location>
</feature>
<keyword evidence="18" id="KW-1185">Reference proteome</keyword>
<feature type="compositionally biased region" description="Basic and acidic residues" evidence="15">
    <location>
        <begin position="1"/>
        <end position="11"/>
    </location>
</feature>
<evidence type="ECO:0000256" key="3">
    <source>
        <dbReference type="ARBA" id="ARBA00004613"/>
    </source>
</evidence>
<keyword evidence="13" id="KW-0539">Nucleus</keyword>
<feature type="compositionally biased region" description="Polar residues" evidence="15">
    <location>
        <begin position="329"/>
        <end position="339"/>
    </location>
</feature>
<keyword evidence="5" id="KW-0963">Cytoplasm</keyword>
<evidence type="ECO:0000256" key="15">
    <source>
        <dbReference type="SAM" id="MobiDB-lite"/>
    </source>
</evidence>
<dbReference type="CDD" id="cd06763">
    <property type="entry name" value="PDZ7_PDZD2-PDZ4_hPro-IL-16-like"/>
    <property type="match status" value="1"/>
</dbReference>
<evidence type="ECO:0000256" key="11">
    <source>
        <dbReference type="ARBA" id="ARBA00023015"/>
    </source>
</evidence>
<sequence length="1623" mass="174197">MREMISFERPHPLALQSGRSPSSSSSSAADVPPRYTLHHLHQHYHQHPHRRKAAASSAARRMELRGGGAHHGAGLGRAGHRSKKLAILSRSLILCNSKTSDEGSSPDERYSETAWEADRERTWGKPEDGAPHCPEFILIPSTTITAKPTTTTTTTQQARLPIAQHRAEDSKKSMRRSFSIKESSIWRMCVATGEEGLGPQTGDNRHRALDKDLSVCQARASEDRLRDRSVEPGIKLAPFNGQIINGHAQTREEAGRELALTAVHIKSSTDQDVPPSTNGSLHPTASANPADAQSSLSYGDKEAVGPSNLRIPIVEVTEDSGESFETETTDQTSPGQTASVHPYWIGDLDAIIMKTPELYRSHPHAGAGLYGNRKSLSQQLEFPHGASQAVSKPSRSLSSAHLVHSSSSAQAFIICNIVLMKGHGKGLGFSIVGGRDSMYGPMGIYVKTIFPGGAAAADGRLQEGDEILELNGESLHGLTHEEALQRFKQIKKGLLTLVVRTSLRVGALSSSQAQVAQLCRSRSLSSSTAISRVSADMSDYMLPPGNPPPAKPRDRIMMEITLQKEVGVGLGIGLCCVPSAEGCPGIYIHTLSPGSVAHMDSRLRCGDEIMEINDTVVCNMTLNDVYTVLSQCNPGPVQVIISRHPDPNVSEQQLNEAIAQAVENSKLKKDKSHWSMEGLKCQDPCPHGKQKCERCLERNFSQLTARRAQKVMTRSCSEGAYSQRCGPAGGTLPQQHTDPVARVHSMDVSMTTAAAVATTITRPEVLSSNRLSPTYSDDEYNVPYNSPANFACQQPLDVVIGSSRGSKRRPLAPPKRYCRQEDVTSEETLTDTSGSSRGSPVKEQDLLPSAAGCQETSEHSGGTKTALSNSFRDTCDVIESSNQDESLPGETGTESPTHICCHHRRVALRRQARVEATPDQLQDPWVRLSDSPENQPSPTPTTTMADNVETELMEMADTNGVTELETTAKPEESPSGKKGPPVAPKPTWFCKSLKKNGQLPSEPLKPTEKKSPSVSRTFGVNLRSTPSNSSIKQRIHSFETFSGAEGLERGSRKVAASTPVSPSERSTRQSRTSDANNTGRSQTALKNIVDKEETQPSTVTPEFASTITTEVASEQPPEDSEDTEVAEDLSKDTEAAEDLSKDTEAAEDLSKDTEAAGDLSKNTESSEDLSKDTEPEVSETTLDQEPTEEPSSSPADEATTSEEADQEAASPAESSTPTHCPRRASSSKGTLSDKPSASEGDAAHQASLRTRSLPLTPSLSPEATGSRGLDGENLGKILSFSNQVSHALMRSMQSLPQSPCVRTGNPWPTHASLIPESEDQENTSTDMGPLSPAADGTEKGFSVSLAELRECTIGRLVEDGPGETSASSACAQSMISAIPQEELDRMIDEVKALDDDTLKQLEEIHVVILHKEEGAGLGFSIAGGIDRENKATIVHRVFPAGLAAQEGTIEKGDEVLSINGQTLKNVTHCDATATLRQARGLRQAVVVVCKSRDGDGTGAASSSAANDSRSSGAENCFTEDETGEVLTMEMEKNAGGVGFSVEGGKGSIHGDRPLTVSRVFTGGAAAQRGMQVQDELLQIAGSSMQGLTRFEAWNLIKGLPEGPFTTVIRRKREEQDVAKETAE</sequence>
<dbReference type="SUPFAM" id="SSF50156">
    <property type="entry name" value="PDZ domain-like"/>
    <property type="match status" value="4"/>
</dbReference>
<dbReference type="GO" id="GO:0005125">
    <property type="term" value="F:cytokine activity"/>
    <property type="evidence" value="ECO:0007669"/>
    <property type="project" value="UniProtKB-KW"/>
</dbReference>
<evidence type="ECO:0000256" key="7">
    <source>
        <dbReference type="ARBA" id="ARBA00022514"/>
    </source>
</evidence>
<dbReference type="GO" id="GO:0005615">
    <property type="term" value="C:extracellular space"/>
    <property type="evidence" value="ECO:0007669"/>
    <property type="project" value="UniProtKB-KW"/>
</dbReference>
<dbReference type="FunFam" id="2.30.42.10:FF:000147">
    <property type="entry name" value="Pro-interleukin-16"/>
    <property type="match status" value="1"/>
</dbReference>
<feature type="domain" description="PDZ" evidence="16">
    <location>
        <begin position="559"/>
        <end position="629"/>
    </location>
</feature>
<feature type="region of interest" description="Disordered" evidence="15">
    <location>
        <begin position="966"/>
        <end position="1271"/>
    </location>
</feature>
<dbReference type="FunFam" id="2.30.42.10:FF:000127">
    <property type="entry name" value="Pro-interleukin-16"/>
    <property type="match status" value="1"/>
</dbReference>
<evidence type="ECO:0000256" key="8">
    <source>
        <dbReference type="ARBA" id="ARBA00022525"/>
    </source>
</evidence>
<feature type="region of interest" description="Disordered" evidence="15">
    <location>
        <begin position="802"/>
        <end position="868"/>
    </location>
</feature>
<feature type="compositionally biased region" description="Low complexity" evidence="15">
    <location>
        <begin position="1498"/>
        <end position="1513"/>
    </location>
</feature>
<feature type="compositionally biased region" description="Basic residues" evidence="15">
    <location>
        <begin position="36"/>
        <end position="53"/>
    </location>
</feature>
<feature type="domain" description="PDZ" evidence="16">
    <location>
        <begin position="416"/>
        <end position="502"/>
    </location>
</feature>
<feature type="region of interest" description="Disordered" evidence="15">
    <location>
        <begin position="914"/>
        <end position="944"/>
    </location>
</feature>
<feature type="compositionally biased region" description="Polar residues" evidence="15">
    <location>
        <begin position="1178"/>
        <end position="1194"/>
    </location>
</feature>
<dbReference type="GO" id="GO:0005737">
    <property type="term" value="C:cytoplasm"/>
    <property type="evidence" value="ECO:0007669"/>
    <property type="project" value="UniProtKB-SubCell"/>
</dbReference>
<evidence type="ECO:0000256" key="1">
    <source>
        <dbReference type="ARBA" id="ARBA00004123"/>
    </source>
</evidence>
<dbReference type="EMBL" id="JADWDJ010000014">
    <property type="protein sequence ID" value="KAG5270371.1"/>
    <property type="molecule type" value="Genomic_DNA"/>
</dbReference>
<feature type="compositionally biased region" description="Basic and acidic residues" evidence="15">
    <location>
        <begin position="966"/>
        <end position="975"/>
    </location>
</feature>
<dbReference type="GO" id="GO:0005634">
    <property type="term" value="C:nucleus"/>
    <property type="evidence" value="ECO:0007669"/>
    <property type="project" value="UniProtKB-SubCell"/>
</dbReference>
<dbReference type="PANTHER" id="PTHR48484:SF2">
    <property type="entry name" value="PRO-INTERLEUKIN-16"/>
    <property type="match status" value="1"/>
</dbReference>
<feature type="region of interest" description="Disordered" evidence="15">
    <location>
        <begin position="267"/>
        <end position="304"/>
    </location>
</feature>
<feature type="compositionally biased region" description="Polar residues" evidence="15">
    <location>
        <begin position="1095"/>
        <end position="1112"/>
    </location>
</feature>
<keyword evidence="10" id="KW-0677">Repeat</keyword>
<dbReference type="FunFam" id="2.30.42.10:FF:000122">
    <property type="entry name" value="Pro-interleukin-16"/>
    <property type="match status" value="1"/>
</dbReference>
<organism evidence="17 18">
    <name type="scientific">Alosa alosa</name>
    <name type="common">allis shad</name>
    <dbReference type="NCBI Taxonomy" id="278164"/>
    <lineage>
        <taxon>Eukaryota</taxon>
        <taxon>Metazoa</taxon>
        <taxon>Chordata</taxon>
        <taxon>Craniata</taxon>
        <taxon>Vertebrata</taxon>
        <taxon>Euteleostomi</taxon>
        <taxon>Actinopterygii</taxon>
        <taxon>Neopterygii</taxon>
        <taxon>Teleostei</taxon>
        <taxon>Clupei</taxon>
        <taxon>Clupeiformes</taxon>
        <taxon>Clupeoidei</taxon>
        <taxon>Clupeidae</taxon>
        <taxon>Alosa</taxon>
    </lineage>
</organism>
<feature type="compositionally biased region" description="Polar residues" evidence="15">
    <location>
        <begin position="931"/>
        <end position="944"/>
    </location>
</feature>
<keyword evidence="11" id="KW-0805">Transcription regulation</keyword>
<keyword evidence="8" id="KW-0964">Secreted</keyword>
<feature type="region of interest" description="Disordered" evidence="15">
    <location>
        <begin position="1296"/>
        <end position="1337"/>
    </location>
</feature>
<evidence type="ECO:0000256" key="10">
    <source>
        <dbReference type="ARBA" id="ARBA00022737"/>
    </source>
</evidence>
<dbReference type="InterPro" id="IPR036034">
    <property type="entry name" value="PDZ_sf"/>
</dbReference>
<feature type="compositionally biased region" description="Polar residues" evidence="15">
    <location>
        <begin position="1247"/>
        <end position="1263"/>
    </location>
</feature>
<dbReference type="PANTHER" id="PTHR48484">
    <property type="entry name" value="PRO-INTERLEUKIN-16"/>
    <property type="match status" value="1"/>
</dbReference>
<dbReference type="InterPro" id="IPR055287">
    <property type="entry name" value="IL-16-like"/>
</dbReference>
<dbReference type="GO" id="GO:0030595">
    <property type="term" value="P:leukocyte chemotaxis"/>
    <property type="evidence" value="ECO:0007669"/>
    <property type="project" value="TreeGrafter"/>
</dbReference>
<proteinExistence type="predicted"/>
<evidence type="ECO:0000256" key="6">
    <source>
        <dbReference type="ARBA" id="ARBA00022500"/>
    </source>
</evidence>
<evidence type="ECO:0000256" key="9">
    <source>
        <dbReference type="ARBA" id="ARBA00022553"/>
    </source>
</evidence>
<dbReference type="FunFam" id="2.30.42.10:FF:000102">
    <property type="entry name" value="Putative pro-interleukin-16"/>
    <property type="match status" value="1"/>
</dbReference>
<evidence type="ECO:0000313" key="17">
    <source>
        <dbReference type="EMBL" id="KAG5270371.1"/>
    </source>
</evidence>
<accession>A0AAV6GCC2</accession>
<gene>
    <name evidence="17" type="ORF">AALO_G00191880</name>
</gene>
<feature type="compositionally biased region" description="Acidic residues" evidence="15">
    <location>
        <begin position="319"/>
        <end position="328"/>
    </location>
</feature>